<feature type="compositionally biased region" description="Polar residues" evidence="6">
    <location>
        <begin position="251"/>
        <end position="266"/>
    </location>
</feature>
<dbReference type="PRINTS" id="PR00056">
    <property type="entry name" value="HSFDOMAIN"/>
</dbReference>
<dbReference type="PANTHER" id="PTHR10015">
    <property type="entry name" value="HEAT SHOCK TRANSCRIPTION FACTOR"/>
    <property type="match status" value="1"/>
</dbReference>
<feature type="compositionally biased region" description="Low complexity" evidence="6">
    <location>
        <begin position="60"/>
        <end position="75"/>
    </location>
</feature>
<feature type="compositionally biased region" description="Polar residues" evidence="6">
    <location>
        <begin position="10"/>
        <end position="45"/>
    </location>
</feature>
<dbReference type="InterPro" id="IPR036388">
    <property type="entry name" value="WH-like_DNA-bd_sf"/>
</dbReference>
<keyword evidence="4" id="KW-0539">Nucleus</keyword>
<feature type="compositionally biased region" description="Polar residues" evidence="6">
    <location>
        <begin position="498"/>
        <end position="509"/>
    </location>
</feature>
<keyword evidence="9" id="KW-1185">Reference proteome</keyword>
<accession>A0AAD5V3R4</accession>
<evidence type="ECO:0000256" key="3">
    <source>
        <dbReference type="ARBA" id="ARBA00023125"/>
    </source>
</evidence>
<feature type="compositionally biased region" description="Pro residues" evidence="6">
    <location>
        <begin position="482"/>
        <end position="493"/>
    </location>
</feature>
<evidence type="ECO:0000256" key="5">
    <source>
        <dbReference type="RuleBase" id="RU004020"/>
    </source>
</evidence>
<evidence type="ECO:0000256" key="6">
    <source>
        <dbReference type="SAM" id="MobiDB-lite"/>
    </source>
</evidence>
<comment type="subcellular location">
    <subcellularLocation>
        <location evidence="1">Nucleus</location>
    </subcellularLocation>
</comment>
<feature type="compositionally biased region" description="Basic residues" evidence="6">
    <location>
        <begin position="191"/>
        <end position="204"/>
    </location>
</feature>
<feature type="compositionally biased region" description="Basic and acidic residues" evidence="6">
    <location>
        <begin position="48"/>
        <end position="59"/>
    </location>
</feature>
<dbReference type="GO" id="GO:0005634">
    <property type="term" value="C:nucleus"/>
    <property type="evidence" value="ECO:0007669"/>
    <property type="project" value="UniProtKB-SubCell"/>
</dbReference>
<dbReference type="SMART" id="SM00415">
    <property type="entry name" value="HSF"/>
    <property type="match status" value="1"/>
</dbReference>
<dbReference type="GO" id="GO:0043565">
    <property type="term" value="F:sequence-specific DNA binding"/>
    <property type="evidence" value="ECO:0007669"/>
    <property type="project" value="InterPro"/>
</dbReference>
<feature type="compositionally biased region" description="Low complexity" evidence="6">
    <location>
        <begin position="442"/>
        <end position="468"/>
    </location>
</feature>
<reference evidence="8" key="1">
    <citation type="submission" date="2022-07" db="EMBL/GenBank/DDBJ databases">
        <title>Genome Sequence of Physisporinus lineatus.</title>
        <authorList>
            <person name="Buettner E."/>
        </authorList>
    </citation>
    <scope>NUCLEOTIDE SEQUENCE</scope>
    <source>
        <strain evidence="8">VT162</strain>
    </source>
</reference>
<feature type="region of interest" description="Disordered" evidence="6">
    <location>
        <begin position="533"/>
        <end position="607"/>
    </location>
</feature>
<protein>
    <recommendedName>
        <fullName evidence="7">HSF-type DNA-binding domain-containing protein</fullName>
    </recommendedName>
</protein>
<evidence type="ECO:0000256" key="2">
    <source>
        <dbReference type="ARBA" id="ARBA00006403"/>
    </source>
</evidence>
<organism evidence="8 9">
    <name type="scientific">Meripilus lineatus</name>
    <dbReference type="NCBI Taxonomy" id="2056292"/>
    <lineage>
        <taxon>Eukaryota</taxon>
        <taxon>Fungi</taxon>
        <taxon>Dikarya</taxon>
        <taxon>Basidiomycota</taxon>
        <taxon>Agaricomycotina</taxon>
        <taxon>Agaricomycetes</taxon>
        <taxon>Polyporales</taxon>
        <taxon>Meripilaceae</taxon>
        <taxon>Meripilus</taxon>
    </lineage>
</organism>
<feature type="compositionally biased region" description="Polar residues" evidence="6">
    <location>
        <begin position="276"/>
        <end position="294"/>
    </location>
</feature>
<evidence type="ECO:0000313" key="8">
    <source>
        <dbReference type="EMBL" id="KAJ3485357.1"/>
    </source>
</evidence>
<sequence>MADLYPTYGRQYQQRQDNASQQPYHLQGSSNGLVYPSQLITSNQPTVSDDHSSPTHHDSSSQSPTSQSPKQESPSAPKQDGIPQQPAKPQATFLTKLYALLERPENHHMIRWDPAGEHIIVERPEQLALHVLPSVYRQSRFASFSRQLNIYGFMRKVNLRNVDPAIDDPDASTWSHPTLNRHSPPEVVANFKRRVPPRLPKPRKRDSNDVATLPPPRSAMGMGPVSLSVPSPSSPGRGARARGFSAPGSFTPLTQPTAPGWTTNYPRSALPPLTVPSESGLSSHANMYSHSSHTLHPITPNDDTPASAGFSAMSYTSSSRESMMLPSPSSQYPYGGQDSWSFNPGNGTSSHSSGSLSSLLNPSNGYSATRPTGINTYPTTTQYQSVSMRSAPHNGSTTSLSPDSRPATSYSVSSLSSLSTPYEDTAGHFGHDYSRPNSSHHPSSARPITPSSRPPSSKSAYPSAPSLSIRRDRRHSHAMSPYPSPYGEHPPPSAGSERPSTSPQPSDDQTVGAGNIPRVRSMIQLPSVGSVGSYPFDPSPADFAYQVDDVRQTQGHTTQAMYGMSGRSVRPSTSASSLSTSSSAANTPGGDGYGTGGHEGADISRCE</sequence>
<evidence type="ECO:0000259" key="7">
    <source>
        <dbReference type="SMART" id="SM00415"/>
    </source>
</evidence>
<gene>
    <name evidence="8" type="ORF">NLI96_g5021</name>
</gene>
<name>A0AAD5V3R4_9APHY</name>
<feature type="region of interest" description="Disordered" evidence="6">
    <location>
        <begin position="1"/>
        <end position="88"/>
    </location>
</feature>
<feature type="compositionally biased region" description="Low complexity" evidence="6">
    <location>
        <begin position="409"/>
        <end position="419"/>
    </location>
</feature>
<dbReference type="SUPFAM" id="SSF46785">
    <property type="entry name" value="Winged helix' DNA-binding domain"/>
    <property type="match status" value="1"/>
</dbReference>
<evidence type="ECO:0000256" key="4">
    <source>
        <dbReference type="ARBA" id="ARBA00023242"/>
    </source>
</evidence>
<feature type="compositionally biased region" description="Low complexity" evidence="6">
    <location>
        <begin position="223"/>
        <end position="249"/>
    </location>
</feature>
<evidence type="ECO:0000256" key="1">
    <source>
        <dbReference type="ARBA" id="ARBA00004123"/>
    </source>
</evidence>
<evidence type="ECO:0000313" key="9">
    <source>
        <dbReference type="Proteomes" id="UP001212997"/>
    </source>
</evidence>
<keyword evidence="3" id="KW-0238">DNA-binding</keyword>
<proteinExistence type="inferred from homology"/>
<feature type="compositionally biased region" description="Polar residues" evidence="6">
    <location>
        <begin position="313"/>
        <end position="342"/>
    </location>
</feature>
<feature type="compositionally biased region" description="Low complexity" evidence="6">
    <location>
        <begin position="572"/>
        <end position="587"/>
    </location>
</feature>
<dbReference type="Proteomes" id="UP001212997">
    <property type="component" value="Unassembled WGS sequence"/>
</dbReference>
<dbReference type="Gene3D" id="1.10.10.10">
    <property type="entry name" value="Winged helix-like DNA-binding domain superfamily/Winged helix DNA-binding domain"/>
    <property type="match status" value="1"/>
</dbReference>
<dbReference type="InterPro" id="IPR000232">
    <property type="entry name" value="HSF_DNA-bd"/>
</dbReference>
<dbReference type="GO" id="GO:0003700">
    <property type="term" value="F:DNA-binding transcription factor activity"/>
    <property type="evidence" value="ECO:0007669"/>
    <property type="project" value="InterPro"/>
</dbReference>
<dbReference type="EMBL" id="JANAWD010000156">
    <property type="protein sequence ID" value="KAJ3485357.1"/>
    <property type="molecule type" value="Genomic_DNA"/>
</dbReference>
<dbReference type="AlphaFoldDB" id="A0AAD5V3R4"/>
<feature type="compositionally biased region" description="Gly residues" evidence="6">
    <location>
        <begin position="589"/>
        <end position="598"/>
    </location>
</feature>
<comment type="caution">
    <text evidence="8">The sequence shown here is derived from an EMBL/GenBank/DDBJ whole genome shotgun (WGS) entry which is preliminary data.</text>
</comment>
<feature type="domain" description="HSF-type DNA-binding" evidence="7">
    <location>
        <begin position="89"/>
        <end position="194"/>
    </location>
</feature>
<feature type="compositionally biased region" description="Polar residues" evidence="6">
    <location>
        <begin position="369"/>
        <end position="408"/>
    </location>
</feature>
<feature type="compositionally biased region" description="Basic and acidic residues" evidence="6">
    <location>
        <begin position="425"/>
        <end position="434"/>
    </location>
</feature>
<feature type="compositionally biased region" description="Low complexity" evidence="6">
    <location>
        <begin position="343"/>
        <end position="367"/>
    </location>
</feature>
<feature type="region of interest" description="Disordered" evidence="6">
    <location>
        <begin position="173"/>
        <end position="514"/>
    </location>
</feature>
<dbReference type="InterPro" id="IPR036390">
    <property type="entry name" value="WH_DNA-bd_sf"/>
</dbReference>
<comment type="similarity">
    <text evidence="2 5">Belongs to the HSF family.</text>
</comment>
<dbReference type="PANTHER" id="PTHR10015:SF427">
    <property type="entry name" value="HEAT SHOCK FACTOR PROTEIN"/>
    <property type="match status" value="1"/>
</dbReference>
<dbReference type="Pfam" id="PF00447">
    <property type="entry name" value="HSF_DNA-bind"/>
    <property type="match status" value="1"/>
</dbReference>